<dbReference type="EMBL" id="KQ982327">
    <property type="protein sequence ID" value="KYQ57711.1"/>
    <property type="molecule type" value="Genomic_DNA"/>
</dbReference>
<dbReference type="Proteomes" id="UP000075809">
    <property type="component" value="Unassembled WGS sequence"/>
</dbReference>
<dbReference type="InterPro" id="IPR052709">
    <property type="entry name" value="Transposase-MT_Hybrid"/>
</dbReference>
<gene>
    <name evidence="1" type="ORF">ALC60_03351</name>
</gene>
<evidence type="ECO:0000313" key="2">
    <source>
        <dbReference type="Proteomes" id="UP000075809"/>
    </source>
</evidence>
<dbReference type="AlphaFoldDB" id="A0A151XBF3"/>
<dbReference type="PANTHER" id="PTHR46060">
    <property type="entry name" value="MARINER MOS1 TRANSPOSASE-LIKE PROTEIN"/>
    <property type="match status" value="1"/>
</dbReference>
<reference evidence="1 2" key="1">
    <citation type="submission" date="2015-09" db="EMBL/GenBank/DDBJ databases">
        <title>Trachymyrmex zeteki WGS genome.</title>
        <authorList>
            <person name="Nygaard S."/>
            <person name="Hu H."/>
            <person name="Boomsma J."/>
            <person name="Zhang G."/>
        </authorList>
    </citation>
    <scope>NUCLEOTIDE SEQUENCE [LARGE SCALE GENOMIC DNA]</scope>
    <source>
        <strain evidence="1">Tzet28-1</strain>
        <tissue evidence="1">Whole body</tissue>
    </source>
</reference>
<proteinExistence type="predicted"/>
<dbReference type="PANTHER" id="PTHR46060:SF1">
    <property type="entry name" value="MARINER MOS1 TRANSPOSASE-LIKE PROTEIN"/>
    <property type="match status" value="1"/>
</dbReference>
<keyword evidence="2" id="KW-1185">Reference proteome</keyword>
<name>A0A151XBF3_9HYME</name>
<accession>A0A151XBF3</accession>
<organism evidence="1 2">
    <name type="scientific">Mycetomoellerius zeteki</name>
    <dbReference type="NCBI Taxonomy" id="64791"/>
    <lineage>
        <taxon>Eukaryota</taxon>
        <taxon>Metazoa</taxon>
        <taxon>Ecdysozoa</taxon>
        <taxon>Arthropoda</taxon>
        <taxon>Hexapoda</taxon>
        <taxon>Insecta</taxon>
        <taxon>Pterygota</taxon>
        <taxon>Neoptera</taxon>
        <taxon>Endopterygota</taxon>
        <taxon>Hymenoptera</taxon>
        <taxon>Apocrita</taxon>
        <taxon>Aculeata</taxon>
        <taxon>Formicoidea</taxon>
        <taxon>Formicidae</taxon>
        <taxon>Myrmicinae</taxon>
        <taxon>Mycetomoellerius</taxon>
    </lineage>
</organism>
<dbReference type="STRING" id="64791.A0A151XBF3"/>
<sequence>MTERVELRICIKFCQKMSNIQIKEWFRWFKDGRVSVDSDPRSDRLSTSKTVENVERVRFAIDKNRRLTVRELEEDLGIPKIMLNIFSNIEDLGMRKI</sequence>
<evidence type="ECO:0008006" key="3">
    <source>
        <dbReference type="Google" id="ProtNLM"/>
    </source>
</evidence>
<evidence type="ECO:0000313" key="1">
    <source>
        <dbReference type="EMBL" id="KYQ57711.1"/>
    </source>
</evidence>
<protein>
    <recommendedName>
        <fullName evidence="3">Mos1 transposase HTH domain-containing protein</fullName>
    </recommendedName>
</protein>